<sequence>MKSYLEAELTNMLQTLETFVNQDSGSYDKEDIDEYGIMIKNAFESIGMIEEEHESLNRGNHRYFSFPEATPSILLLLHMDTVFKSGTVKERPFRIEGDVAYGPGVVDMKGSHVSSLYAIKALIEEGSSDVLQHVGILFTSDEEIGATSSKELIQSYAKDKRAVLVMEPARKDGSFVTARRGGGRFTMDVQGKAAHAGINPEEGRSAIEELAHKTIALHQLSNLEAGISVNVGVIEGGSTVNTVAEHARAFIDVRISTLEQGPQMTEAIEALSEQSELEGTKVMVSGDLTRPPMERTEKTEELFQLIQQTGEQIGVQVTEVATGGSSDASFTSVMDVATIDGMGPVGGGAHSSDEYLEIPSLVERTHLLAATIKQLSNSRVETV</sequence>
<dbReference type="InterPro" id="IPR050072">
    <property type="entry name" value="Peptidase_M20A"/>
</dbReference>
<dbReference type="PANTHER" id="PTHR43808:SF9">
    <property type="entry name" value="BLL0789 PROTEIN"/>
    <property type="match status" value="1"/>
</dbReference>
<keyword evidence="2 4" id="KW-0378">Hydrolase</keyword>
<keyword evidence="4" id="KW-0645">Protease</keyword>
<reference evidence="4 5" key="1">
    <citation type="submission" date="2021-01" db="EMBL/GenBank/DDBJ databases">
        <title>Genomic Encyclopedia of Type Strains, Phase IV (KMG-IV): sequencing the most valuable type-strain genomes for metagenomic binning, comparative biology and taxonomic classification.</title>
        <authorList>
            <person name="Goeker M."/>
        </authorList>
    </citation>
    <scope>NUCLEOTIDE SEQUENCE [LARGE SCALE GENOMIC DNA]</scope>
    <source>
        <strain evidence="4 5">DSM 25540</strain>
    </source>
</reference>
<keyword evidence="5" id="KW-1185">Reference proteome</keyword>
<keyword evidence="1" id="KW-0479">Metal-binding</keyword>
<protein>
    <submittedName>
        <fullName evidence="4">Glutamate carboxypeptidase</fullName>
        <ecNumber evidence="4">3.4.17.11</ecNumber>
    </submittedName>
</protein>
<accession>A0ABS2PBM1</accession>
<keyword evidence="4" id="KW-0121">Carboxypeptidase</keyword>
<name>A0ABS2PBM1_9BACL</name>
<dbReference type="Gene3D" id="3.30.70.360">
    <property type="match status" value="1"/>
</dbReference>
<dbReference type="Proteomes" id="UP000741863">
    <property type="component" value="Unassembled WGS sequence"/>
</dbReference>
<evidence type="ECO:0000313" key="4">
    <source>
        <dbReference type="EMBL" id="MBM7632798.1"/>
    </source>
</evidence>
<evidence type="ECO:0000256" key="1">
    <source>
        <dbReference type="ARBA" id="ARBA00022723"/>
    </source>
</evidence>
<comment type="caution">
    <text evidence="4">The sequence shown here is derived from an EMBL/GenBank/DDBJ whole genome shotgun (WGS) entry which is preliminary data.</text>
</comment>
<evidence type="ECO:0000256" key="2">
    <source>
        <dbReference type="ARBA" id="ARBA00022801"/>
    </source>
</evidence>
<dbReference type="EMBL" id="JAFBEC010000005">
    <property type="protein sequence ID" value="MBM7632798.1"/>
    <property type="molecule type" value="Genomic_DNA"/>
</dbReference>
<dbReference type="Pfam" id="PF01546">
    <property type="entry name" value="Peptidase_M20"/>
    <property type="match status" value="1"/>
</dbReference>
<dbReference type="CDD" id="cd03885">
    <property type="entry name" value="M20_CPDG2"/>
    <property type="match status" value="1"/>
</dbReference>
<dbReference type="Gene3D" id="3.40.630.10">
    <property type="entry name" value="Zn peptidases"/>
    <property type="match status" value="1"/>
</dbReference>
<dbReference type="InterPro" id="IPR017150">
    <property type="entry name" value="Pept_M20_glutamate_carboxypep"/>
</dbReference>
<dbReference type="GO" id="GO:0004180">
    <property type="term" value="F:carboxypeptidase activity"/>
    <property type="evidence" value="ECO:0007669"/>
    <property type="project" value="UniProtKB-KW"/>
</dbReference>
<dbReference type="InterPro" id="IPR002933">
    <property type="entry name" value="Peptidase_M20"/>
</dbReference>
<proteinExistence type="predicted"/>
<dbReference type="EC" id="3.4.17.11" evidence="4"/>
<dbReference type="SUPFAM" id="SSF55031">
    <property type="entry name" value="Bacterial exopeptidase dimerisation domain"/>
    <property type="match status" value="1"/>
</dbReference>
<dbReference type="InterPro" id="IPR036264">
    <property type="entry name" value="Bact_exopeptidase_dim_dom"/>
</dbReference>
<dbReference type="RefSeq" id="WP_204697213.1">
    <property type="nucleotide sequence ID" value="NZ_JAFBEC010000005.1"/>
</dbReference>
<dbReference type="PIRSF" id="PIRSF037238">
    <property type="entry name" value="Carboxypeptidase_G2"/>
    <property type="match status" value="1"/>
</dbReference>
<gene>
    <name evidence="4" type="ORF">JOD17_001892</name>
</gene>
<dbReference type="PANTHER" id="PTHR43808">
    <property type="entry name" value="ACETYLORNITHINE DEACETYLASE"/>
    <property type="match status" value="1"/>
</dbReference>
<organism evidence="4 5">
    <name type="scientific">Geomicrobium sediminis</name>
    <dbReference type="NCBI Taxonomy" id="1347788"/>
    <lineage>
        <taxon>Bacteria</taxon>
        <taxon>Bacillati</taxon>
        <taxon>Bacillota</taxon>
        <taxon>Bacilli</taxon>
        <taxon>Bacillales</taxon>
        <taxon>Geomicrobium</taxon>
    </lineage>
</organism>
<dbReference type="SUPFAM" id="SSF53187">
    <property type="entry name" value="Zn-dependent exopeptidases"/>
    <property type="match status" value="1"/>
</dbReference>
<dbReference type="Pfam" id="PF07687">
    <property type="entry name" value="M20_dimer"/>
    <property type="match status" value="1"/>
</dbReference>
<dbReference type="InterPro" id="IPR011650">
    <property type="entry name" value="Peptidase_M20_dimer"/>
</dbReference>
<evidence type="ECO:0000313" key="5">
    <source>
        <dbReference type="Proteomes" id="UP000741863"/>
    </source>
</evidence>
<evidence type="ECO:0000259" key="3">
    <source>
        <dbReference type="Pfam" id="PF07687"/>
    </source>
</evidence>
<feature type="domain" description="Peptidase M20 dimerisation" evidence="3">
    <location>
        <begin position="177"/>
        <end position="276"/>
    </location>
</feature>